<feature type="region of interest" description="Disordered" evidence="1">
    <location>
        <begin position="216"/>
        <end position="240"/>
    </location>
</feature>
<dbReference type="VEuPathDB" id="VectorBase:ACUA000608"/>
<sequence length="298" mass="32730">MASGLAMANCRLRHSSSFVAGSHPTYIRLAMKYGTHVTTKLPVVNITTFIAFHLVGLLLLLVVVVVVVVAATVIEVDTVGMLESVPFSAFWVRFGRPAALVQHRERRQRQRLEVARESSSSLKPWSVSDWLAPDRFSSAGLDETGGGTTAAPFVPLAPPRNKRRLPVCTPRSSRDAFFSWLTRRNAFCRIMPYRMMTSRTGSIPATAVRITKPGGANRINQHVRPPSVSPRHPNAGRNPIVAPAAEGQKRQQTLVHNTGGDNQDARTGTGQVALVLQSVHDVKVPIDRYQSHAVHRDQ</sequence>
<evidence type="ECO:0000313" key="4">
    <source>
        <dbReference type="Proteomes" id="UP000075883"/>
    </source>
</evidence>
<keyword evidence="2" id="KW-0472">Membrane</keyword>
<name>A0A182LS54_9DIPT</name>
<accession>A0A182LS54</accession>
<keyword evidence="4" id="KW-1185">Reference proteome</keyword>
<reference evidence="3" key="2">
    <citation type="submission" date="2020-05" db="UniProtKB">
        <authorList>
            <consortium name="EnsemblMetazoa"/>
        </authorList>
    </citation>
    <scope>IDENTIFICATION</scope>
    <source>
        <strain evidence="3">A-37</strain>
    </source>
</reference>
<keyword evidence="2" id="KW-1133">Transmembrane helix</keyword>
<feature type="transmembrane region" description="Helical" evidence="2">
    <location>
        <begin position="50"/>
        <end position="74"/>
    </location>
</feature>
<reference evidence="4" key="1">
    <citation type="submission" date="2013-09" db="EMBL/GenBank/DDBJ databases">
        <title>The Genome Sequence of Anopheles culicifacies species A.</title>
        <authorList>
            <consortium name="The Broad Institute Genomics Platform"/>
            <person name="Neafsey D.E."/>
            <person name="Besansky N."/>
            <person name="Howell P."/>
            <person name="Walton C."/>
            <person name="Young S.K."/>
            <person name="Zeng Q."/>
            <person name="Gargeya S."/>
            <person name="Fitzgerald M."/>
            <person name="Haas B."/>
            <person name="Abouelleil A."/>
            <person name="Allen A.W."/>
            <person name="Alvarado L."/>
            <person name="Arachchi H.M."/>
            <person name="Berlin A.M."/>
            <person name="Chapman S.B."/>
            <person name="Gainer-Dewar J."/>
            <person name="Goldberg J."/>
            <person name="Griggs A."/>
            <person name="Gujja S."/>
            <person name="Hansen M."/>
            <person name="Howarth C."/>
            <person name="Imamovic A."/>
            <person name="Ireland A."/>
            <person name="Larimer J."/>
            <person name="McCowan C."/>
            <person name="Murphy C."/>
            <person name="Pearson M."/>
            <person name="Poon T.W."/>
            <person name="Priest M."/>
            <person name="Roberts A."/>
            <person name="Saif S."/>
            <person name="Shea T."/>
            <person name="Sisk P."/>
            <person name="Sykes S."/>
            <person name="Wortman J."/>
            <person name="Nusbaum C."/>
            <person name="Birren B."/>
        </authorList>
    </citation>
    <scope>NUCLEOTIDE SEQUENCE [LARGE SCALE GENOMIC DNA]</scope>
    <source>
        <strain evidence="4">A-37</strain>
    </source>
</reference>
<dbReference type="EnsemblMetazoa" id="ACUA000608-RA">
    <property type="protein sequence ID" value="ACUA000608-PA"/>
    <property type="gene ID" value="ACUA000608"/>
</dbReference>
<protein>
    <submittedName>
        <fullName evidence="3">Uncharacterized protein</fullName>
    </submittedName>
</protein>
<keyword evidence="2" id="KW-0812">Transmembrane</keyword>
<evidence type="ECO:0000256" key="2">
    <source>
        <dbReference type="SAM" id="Phobius"/>
    </source>
</evidence>
<dbReference type="AlphaFoldDB" id="A0A182LS54"/>
<dbReference type="Proteomes" id="UP000075883">
    <property type="component" value="Unassembled WGS sequence"/>
</dbReference>
<dbReference type="EMBL" id="AXCM01008662">
    <property type="status" value="NOT_ANNOTATED_CDS"/>
    <property type="molecule type" value="Genomic_DNA"/>
</dbReference>
<proteinExistence type="predicted"/>
<evidence type="ECO:0000313" key="3">
    <source>
        <dbReference type="EnsemblMetazoa" id="ACUA000608-PA"/>
    </source>
</evidence>
<organism evidence="3 4">
    <name type="scientific">Anopheles culicifacies</name>
    <dbReference type="NCBI Taxonomy" id="139723"/>
    <lineage>
        <taxon>Eukaryota</taxon>
        <taxon>Metazoa</taxon>
        <taxon>Ecdysozoa</taxon>
        <taxon>Arthropoda</taxon>
        <taxon>Hexapoda</taxon>
        <taxon>Insecta</taxon>
        <taxon>Pterygota</taxon>
        <taxon>Neoptera</taxon>
        <taxon>Endopterygota</taxon>
        <taxon>Diptera</taxon>
        <taxon>Nematocera</taxon>
        <taxon>Culicoidea</taxon>
        <taxon>Culicidae</taxon>
        <taxon>Anophelinae</taxon>
        <taxon>Anopheles</taxon>
        <taxon>culicifacies species complex</taxon>
    </lineage>
</organism>
<evidence type="ECO:0000256" key="1">
    <source>
        <dbReference type="SAM" id="MobiDB-lite"/>
    </source>
</evidence>